<evidence type="ECO:0000313" key="1">
    <source>
        <dbReference type="EMBL" id="KAK9891832.1"/>
    </source>
</evidence>
<name>A0AAW1VFR1_9CUCU</name>
<dbReference type="AlphaFoldDB" id="A0AAW1VFR1"/>
<organism evidence="1 2">
    <name type="scientific">Henosepilachna vigintioctopunctata</name>
    <dbReference type="NCBI Taxonomy" id="420089"/>
    <lineage>
        <taxon>Eukaryota</taxon>
        <taxon>Metazoa</taxon>
        <taxon>Ecdysozoa</taxon>
        <taxon>Arthropoda</taxon>
        <taxon>Hexapoda</taxon>
        <taxon>Insecta</taxon>
        <taxon>Pterygota</taxon>
        <taxon>Neoptera</taxon>
        <taxon>Endopterygota</taxon>
        <taxon>Coleoptera</taxon>
        <taxon>Polyphaga</taxon>
        <taxon>Cucujiformia</taxon>
        <taxon>Coccinelloidea</taxon>
        <taxon>Coccinellidae</taxon>
        <taxon>Epilachninae</taxon>
        <taxon>Epilachnini</taxon>
        <taxon>Henosepilachna</taxon>
    </lineage>
</organism>
<comment type="caution">
    <text evidence="1">The sequence shown here is derived from an EMBL/GenBank/DDBJ whole genome shotgun (WGS) entry which is preliminary data.</text>
</comment>
<dbReference type="EMBL" id="JARQZJ010000130">
    <property type="protein sequence ID" value="KAK9891832.1"/>
    <property type="molecule type" value="Genomic_DNA"/>
</dbReference>
<proteinExistence type="predicted"/>
<sequence length="104" mass="11514">MLLEKLLSEMEYTISVQKKLITSYEAKLELNLLDNKISKQSDSGDTPADKNDKISSIDPLIQKQSFAKSGSGKKIAVTETNDLTSSSNARANLSYADFCNRMSF</sequence>
<dbReference type="Proteomes" id="UP001431783">
    <property type="component" value="Unassembled WGS sequence"/>
</dbReference>
<protein>
    <submittedName>
        <fullName evidence="1">Uncharacterized protein</fullName>
    </submittedName>
</protein>
<evidence type="ECO:0000313" key="2">
    <source>
        <dbReference type="Proteomes" id="UP001431783"/>
    </source>
</evidence>
<reference evidence="1 2" key="1">
    <citation type="submission" date="2023-03" db="EMBL/GenBank/DDBJ databases">
        <title>Genome insight into feeding habits of ladybird beetles.</title>
        <authorList>
            <person name="Li H.-S."/>
            <person name="Huang Y.-H."/>
            <person name="Pang H."/>
        </authorList>
    </citation>
    <scope>NUCLEOTIDE SEQUENCE [LARGE SCALE GENOMIC DNA]</scope>
    <source>
        <strain evidence="1">SYSU_2023b</strain>
        <tissue evidence="1">Whole body</tissue>
    </source>
</reference>
<keyword evidence="2" id="KW-1185">Reference proteome</keyword>
<gene>
    <name evidence="1" type="ORF">WA026_016631</name>
</gene>
<accession>A0AAW1VFR1</accession>